<evidence type="ECO:0000313" key="3">
    <source>
        <dbReference type="EMBL" id="KPM46511.1"/>
    </source>
</evidence>
<feature type="domain" description="Acyclic terpene utilisation N-terminal" evidence="1">
    <location>
        <begin position="30"/>
        <end position="464"/>
    </location>
</feature>
<dbReference type="Pfam" id="PF23544">
    <property type="entry name" value="AtuA_ferredoxin"/>
    <property type="match status" value="1"/>
</dbReference>
<comment type="caution">
    <text evidence="3">The sequence shown here is derived from an EMBL/GenBank/DDBJ whole genome shotgun (WGS) entry which is preliminary data.</text>
</comment>
<accession>A0A0P7C3U6</accession>
<keyword evidence="4" id="KW-1185">Reference proteome</keyword>
<dbReference type="OrthoDB" id="10265871at2759"/>
<dbReference type="PANTHER" id="PTHR47585:SF1">
    <property type="entry name" value="DUF1446 DOMAIN-CONTAINING PROTEIN"/>
    <property type="match status" value="1"/>
</dbReference>
<dbReference type="Pfam" id="PF07287">
    <property type="entry name" value="AtuA"/>
    <property type="match status" value="1"/>
</dbReference>
<dbReference type="InterPro" id="IPR010839">
    <property type="entry name" value="AtuA_N"/>
</dbReference>
<feature type="domain" description="AtuA-like ferredoxin-fold" evidence="2">
    <location>
        <begin position="509"/>
        <end position="608"/>
    </location>
</feature>
<reference evidence="3 4" key="1">
    <citation type="submission" date="2015-09" db="EMBL/GenBank/DDBJ databases">
        <title>Draft genome of a European isolate of the apple canker pathogen Neonectria ditissima.</title>
        <authorList>
            <person name="Gomez-Cortecero A."/>
            <person name="Harrison R.J."/>
            <person name="Armitage A.D."/>
        </authorList>
    </citation>
    <scope>NUCLEOTIDE SEQUENCE [LARGE SCALE GENOMIC DNA]</scope>
    <source>
        <strain evidence="3 4">R09/05</strain>
    </source>
</reference>
<evidence type="ECO:0008006" key="5">
    <source>
        <dbReference type="Google" id="ProtNLM"/>
    </source>
</evidence>
<evidence type="ECO:0000259" key="2">
    <source>
        <dbReference type="Pfam" id="PF23544"/>
    </source>
</evidence>
<sequence length="633" mass="69670">MTTAAIPRRAIRIGNCAGAACDAGYQMLQANLAQNSTSFREGSHPGYEPNALQGLQLSLKLAAEKGIKLIVNGGALNPEGLARAVADSVRDPGLEKSATSEWQAKEQGVCVKIGWTSGDDVLPTVHQSLQTGEGLVHLDGDNRGSFLVSEIVAFIESPQDFDIVTAHAYTGARAIRMALEAGCGIVICGRVADASPVVGAAAWWHGWDDSDFDQLAGSLVAGHLIECSGYGTGGNFCEFFQFPRHHLVDIGFPIAEISSDGSSVITKHPNTRGFVTTDILKAQLLYEIQGTVYLNSDCKADLSEVQISQQGQDRVKITGTKGLPPPPTTKLAIFYKGGWQCEYTLNATGYAVAEKFRLHETQIRFRLEAEGVIDDFQVLEFQVYGSPRTDPKSQLESTSSIRVFGQARFKKTVEALKRAMLEGMLQHYAGMHGTLDWRLLEPKPYLSYCPCLIPQTKLREAVHMMDFNGAVTSFEVSPLKAFEELGARVDQQSGPLDSPDKFRPTTKARLGDVVLARSGDKGGNLNVGFFVRSEDEWQWLRGFMDHERMKILMASEWRNEFKLERCELTGIHAVHFVIYGILSKGVSSSARLDALGKGFAEFVRDRWVDLPSQFVQRYYHSRPPSHRGNGDSW</sequence>
<dbReference type="PANTHER" id="PTHR47585">
    <property type="match status" value="1"/>
</dbReference>
<organism evidence="3 4">
    <name type="scientific">Neonectria ditissima</name>
    <dbReference type="NCBI Taxonomy" id="78410"/>
    <lineage>
        <taxon>Eukaryota</taxon>
        <taxon>Fungi</taxon>
        <taxon>Dikarya</taxon>
        <taxon>Ascomycota</taxon>
        <taxon>Pezizomycotina</taxon>
        <taxon>Sordariomycetes</taxon>
        <taxon>Hypocreomycetidae</taxon>
        <taxon>Hypocreales</taxon>
        <taxon>Nectriaceae</taxon>
        <taxon>Neonectria</taxon>
    </lineage>
</organism>
<evidence type="ECO:0000313" key="4">
    <source>
        <dbReference type="Proteomes" id="UP000050424"/>
    </source>
</evidence>
<name>A0A0P7C3U6_9HYPO</name>
<dbReference type="EMBL" id="LKCW01000001">
    <property type="protein sequence ID" value="KPM46511.1"/>
    <property type="molecule type" value="Genomic_DNA"/>
</dbReference>
<proteinExistence type="predicted"/>
<dbReference type="Proteomes" id="UP000050424">
    <property type="component" value="Unassembled WGS sequence"/>
</dbReference>
<evidence type="ECO:0000259" key="1">
    <source>
        <dbReference type="Pfam" id="PF07287"/>
    </source>
</evidence>
<gene>
    <name evidence="3" type="ORF">AK830_g170</name>
</gene>
<dbReference type="AlphaFoldDB" id="A0A0P7C3U6"/>
<dbReference type="InterPro" id="IPR056362">
    <property type="entry name" value="AtuA-like_ferredoxin_dom"/>
</dbReference>
<protein>
    <recommendedName>
        <fullName evidence="5">DUF1446 domain-containing protein</fullName>
    </recommendedName>
</protein>